<dbReference type="EMBL" id="CACVKT020002612">
    <property type="protein sequence ID" value="CAC5378850.1"/>
    <property type="molecule type" value="Genomic_DNA"/>
</dbReference>
<reference evidence="2 3" key="1">
    <citation type="submission" date="2020-06" db="EMBL/GenBank/DDBJ databases">
        <authorList>
            <person name="Li R."/>
            <person name="Bekaert M."/>
        </authorList>
    </citation>
    <scope>NUCLEOTIDE SEQUENCE [LARGE SCALE GENOMIC DNA]</scope>
    <source>
        <strain evidence="3">wild</strain>
    </source>
</reference>
<dbReference type="OrthoDB" id="6146483at2759"/>
<organism evidence="2 3">
    <name type="scientific">Mytilus coruscus</name>
    <name type="common">Sea mussel</name>
    <dbReference type="NCBI Taxonomy" id="42192"/>
    <lineage>
        <taxon>Eukaryota</taxon>
        <taxon>Metazoa</taxon>
        <taxon>Spiralia</taxon>
        <taxon>Lophotrochozoa</taxon>
        <taxon>Mollusca</taxon>
        <taxon>Bivalvia</taxon>
        <taxon>Autobranchia</taxon>
        <taxon>Pteriomorphia</taxon>
        <taxon>Mytilida</taxon>
        <taxon>Mytiloidea</taxon>
        <taxon>Mytilidae</taxon>
        <taxon>Mytilinae</taxon>
        <taxon>Mytilus</taxon>
    </lineage>
</organism>
<dbReference type="AlphaFoldDB" id="A0A6J8B697"/>
<evidence type="ECO:0000256" key="1">
    <source>
        <dbReference type="SAM" id="MobiDB-lite"/>
    </source>
</evidence>
<feature type="region of interest" description="Disordered" evidence="1">
    <location>
        <begin position="43"/>
        <end position="74"/>
    </location>
</feature>
<evidence type="ECO:0000313" key="3">
    <source>
        <dbReference type="Proteomes" id="UP000507470"/>
    </source>
</evidence>
<name>A0A6J8B697_MYTCO</name>
<proteinExistence type="predicted"/>
<keyword evidence="3" id="KW-1185">Reference proteome</keyword>
<feature type="compositionally biased region" description="Basic residues" evidence="1">
    <location>
        <begin position="52"/>
        <end position="66"/>
    </location>
</feature>
<gene>
    <name evidence="2" type="ORF">MCOR_14987</name>
</gene>
<sequence length="163" mass="18649">MKSLKDSDNLRRKQFHRLADDHLDLDLEQLRRCTYEPSYETLATTKTAPSSTKHHATHHHRTHGTHPTKEPAETDSFSFKYDPLKHLMVAMTHHKCYIYTVMGTESTDVHTSHGLHLLETKLITMVDDSSMTYSSMSHDEVTAASKLFARSCNKSGMTTFKLN</sequence>
<evidence type="ECO:0000313" key="2">
    <source>
        <dbReference type="EMBL" id="CAC5378850.1"/>
    </source>
</evidence>
<accession>A0A6J8B697</accession>
<dbReference type="Proteomes" id="UP000507470">
    <property type="component" value="Unassembled WGS sequence"/>
</dbReference>
<protein>
    <submittedName>
        <fullName evidence="2">Uncharacterized protein</fullName>
    </submittedName>
</protein>